<organism evidence="1 2">
    <name type="scientific">Spirosoma telluris</name>
    <dbReference type="NCBI Taxonomy" id="2183553"/>
    <lineage>
        <taxon>Bacteria</taxon>
        <taxon>Pseudomonadati</taxon>
        <taxon>Bacteroidota</taxon>
        <taxon>Cytophagia</taxon>
        <taxon>Cytophagales</taxon>
        <taxon>Cytophagaceae</taxon>
        <taxon>Spirosoma</taxon>
    </lineage>
</organism>
<dbReference type="OrthoDB" id="951410at2"/>
<evidence type="ECO:0008006" key="3">
    <source>
        <dbReference type="Google" id="ProtNLM"/>
    </source>
</evidence>
<dbReference type="RefSeq" id="WP_111349266.1">
    <property type="nucleotide sequence ID" value="NZ_QLII01000001.1"/>
</dbReference>
<reference evidence="1 2" key="1">
    <citation type="submission" date="2018-06" db="EMBL/GenBank/DDBJ databases">
        <title>Spirosoma sp. HMF3257 Genome sequencing and assembly.</title>
        <authorList>
            <person name="Kang H."/>
            <person name="Cha I."/>
            <person name="Kim H."/>
            <person name="Kang J."/>
            <person name="Joh K."/>
        </authorList>
    </citation>
    <scope>NUCLEOTIDE SEQUENCE [LARGE SCALE GENOMIC DNA]</scope>
    <source>
        <strain evidence="1 2">HMF3257</strain>
    </source>
</reference>
<name>A0A327NVH6_9BACT</name>
<accession>A0A327NVH6</accession>
<evidence type="ECO:0000313" key="2">
    <source>
        <dbReference type="Proteomes" id="UP000249016"/>
    </source>
</evidence>
<dbReference type="Proteomes" id="UP000249016">
    <property type="component" value="Unassembled WGS sequence"/>
</dbReference>
<comment type="caution">
    <text evidence="1">The sequence shown here is derived from an EMBL/GenBank/DDBJ whole genome shotgun (WGS) entry which is preliminary data.</text>
</comment>
<evidence type="ECO:0000313" key="1">
    <source>
        <dbReference type="EMBL" id="RAI78006.1"/>
    </source>
</evidence>
<dbReference type="AlphaFoldDB" id="A0A327NVH6"/>
<keyword evidence="2" id="KW-1185">Reference proteome</keyword>
<dbReference type="EMBL" id="QLII01000001">
    <property type="protein sequence ID" value="RAI78006.1"/>
    <property type="molecule type" value="Genomic_DNA"/>
</dbReference>
<protein>
    <recommendedName>
        <fullName evidence="3">YceI family protein</fullName>
    </recommendedName>
</protein>
<proteinExistence type="predicted"/>
<sequence length="73" mass="7981">MKKTVLVGTLAIAALAWNCKKNGEVMATSYVLDKARSVAEWKGYLRTGYFNEGSIQIKSNNLTIQDGKVTGDI</sequence>
<gene>
    <name evidence="1" type="ORF">HMF3257_34990</name>
</gene>